<dbReference type="PANTHER" id="PTHR10887">
    <property type="entry name" value="DNA2/NAM7 HELICASE FAMILY"/>
    <property type="match status" value="1"/>
</dbReference>
<feature type="compositionally biased region" description="Low complexity" evidence="15">
    <location>
        <begin position="183"/>
        <end position="196"/>
    </location>
</feature>
<evidence type="ECO:0000256" key="15">
    <source>
        <dbReference type="SAM" id="MobiDB-lite"/>
    </source>
</evidence>
<dbReference type="InterPro" id="IPR001497">
    <property type="entry name" value="MethylDNA_cys_MeTrfase_AS"/>
</dbReference>
<name>A0A195B8Z6_9HYME</name>
<dbReference type="InterPro" id="IPR036217">
    <property type="entry name" value="MethylDNA_cys_MeTrfase_DNAb"/>
</dbReference>
<dbReference type="InterPro" id="IPR027417">
    <property type="entry name" value="P-loop_NTPase"/>
</dbReference>
<evidence type="ECO:0000256" key="8">
    <source>
        <dbReference type="ARBA" id="ARBA00022801"/>
    </source>
</evidence>
<feature type="compositionally biased region" description="Basic and acidic residues" evidence="15">
    <location>
        <begin position="171"/>
        <end position="182"/>
    </location>
</feature>
<dbReference type="GO" id="GO:0016787">
    <property type="term" value="F:hydrolase activity"/>
    <property type="evidence" value="ECO:0007669"/>
    <property type="project" value="UniProtKB-KW"/>
</dbReference>
<gene>
    <name evidence="17" type="ORF">ALC53_08364</name>
</gene>
<dbReference type="CDD" id="cd06445">
    <property type="entry name" value="ATase"/>
    <property type="match status" value="1"/>
</dbReference>
<dbReference type="SMART" id="SM00240">
    <property type="entry name" value="FHA"/>
    <property type="match status" value="1"/>
</dbReference>
<feature type="compositionally biased region" description="Basic and acidic residues" evidence="15">
    <location>
        <begin position="913"/>
        <end position="927"/>
    </location>
</feature>
<keyword evidence="10" id="KW-0067">ATP-binding</keyword>
<protein>
    <recommendedName>
        <fullName evidence="3">Methylated-DNA--protein-cysteine methyltransferase</fullName>
    </recommendedName>
    <alternativeName>
        <fullName evidence="12">6-O-methylguanine-DNA methyltransferase</fullName>
    </alternativeName>
    <alternativeName>
        <fullName evidence="13">O-6-methylguanine-DNA-alkyltransferase</fullName>
    </alternativeName>
</protein>
<dbReference type="SUPFAM" id="SSF52540">
    <property type="entry name" value="P-loop containing nucleoside triphosphate hydrolases"/>
    <property type="match status" value="1"/>
</dbReference>
<evidence type="ECO:0000256" key="11">
    <source>
        <dbReference type="ARBA" id="ARBA00023204"/>
    </source>
</evidence>
<keyword evidence="11" id="KW-0234">DNA repair</keyword>
<dbReference type="GO" id="GO:0001147">
    <property type="term" value="F:transcription termination site sequence-specific DNA binding"/>
    <property type="evidence" value="ECO:0007669"/>
    <property type="project" value="TreeGrafter"/>
</dbReference>
<feature type="region of interest" description="Disordered" evidence="15">
    <location>
        <begin position="913"/>
        <end position="1001"/>
    </location>
</feature>
<dbReference type="GO" id="GO:0006281">
    <property type="term" value="P:DNA repair"/>
    <property type="evidence" value="ECO:0007669"/>
    <property type="project" value="UniProtKB-KW"/>
</dbReference>
<dbReference type="Pfam" id="PF13086">
    <property type="entry name" value="AAA_11"/>
    <property type="match status" value="1"/>
</dbReference>
<dbReference type="Proteomes" id="UP000078540">
    <property type="component" value="Unassembled WGS sequence"/>
</dbReference>
<comment type="catalytic activity">
    <reaction evidence="14">
        <text>a 6-O-methyl-2'-deoxyguanosine in DNA + L-cysteinyl-[protein] = S-methyl-L-cysteinyl-[protein] + a 2'-deoxyguanosine in DNA</text>
        <dbReference type="Rhea" id="RHEA:24000"/>
        <dbReference type="Rhea" id="RHEA-COMP:10131"/>
        <dbReference type="Rhea" id="RHEA-COMP:10132"/>
        <dbReference type="Rhea" id="RHEA-COMP:11367"/>
        <dbReference type="Rhea" id="RHEA-COMP:11368"/>
        <dbReference type="ChEBI" id="CHEBI:29950"/>
        <dbReference type="ChEBI" id="CHEBI:82612"/>
        <dbReference type="ChEBI" id="CHEBI:85445"/>
        <dbReference type="ChEBI" id="CHEBI:85448"/>
        <dbReference type="EC" id="2.1.1.63"/>
    </reaction>
</comment>
<dbReference type="Gene3D" id="2.60.200.20">
    <property type="match status" value="1"/>
</dbReference>
<evidence type="ECO:0000256" key="7">
    <source>
        <dbReference type="ARBA" id="ARBA00022763"/>
    </source>
</evidence>
<keyword evidence="18" id="KW-1185">Reference proteome</keyword>
<dbReference type="InterPro" id="IPR047187">
    <property type="entry name" value="SF1_C_Upf1"/>
</dbReference>
<reference evidence="17 18" key="1">
    <citation type="submission" date="2015-09" db="EMBL/GenBank/DDBJ databases">
        <title>Atta colombica WGS genome.</title>
        <authorList>
            <person name="Nygaard S."/>
            <person name="Hu H."/>
            <person name="Boomsma J."/>
            <person name="Zhang G."/>
        </authorList>
    </citation>
    <scope>NUCLEOTIDE SEQUENCE [LARGE SCALE GENOMIC DNA]</scope>
    <source>
        <strain evidence="17">Treedump-2</strain>
        <tissue evidence="17">Whole body</tissue>
    </source>
</reference>
<evidence type="ECO:0000256" key="2">
    <source>
        <dbReference type="ARBA" id="ARBA00008711"/>
    </source>
</evidence>
<dbReference type="GO" id="GO:0003908">
    <property type="term" value="F:methylated-DNA-[protein]-cysteine S-methyltransferase activity"/>
    <property type="evidence" value="ECO:0007669"/>
    <property type="project" value="UniProtKB-EC"/>
</dbReference>
<feature type="region of interest" description="Disordered" evidence="15">
    <location>
        <begin position="820"/>
        <end position="893"/>
    </location>
</feature>
<evidence type="ECO:0000259" key="16">
    <source>
        <dbReference type="PROSITE" id="PS50006"/>
    </source>
</evidence>
<evidence type="ECO:0000256" key="1">
    <source>
        <dbReference type="ARBA" id="ARBA00001286"/>
    </source>
</evidence>
<dbReference type="PROSITE" id="PS50006">
    <property type="entry name" value="FHA_DOMAIN"/>
    <property type="match status" value="1"/>
</dbReference>
<dbReference type="InterPro" id="IPR014048">
    <property type="entry name" value="MethylDNA_cys_MeTrfase_DNA-bd"/>
</dbReference>
<dbReference type="InterPro" id="IPR036388">
    <property type="entry name" value="WH-like_DNA-bd_sf"/>
</dbReference>
<feature type="domain" description="FHA" evidence="16">
    <location>
        <begin position="25"/>
        <end position="74"/>
    </location>
</feature>
<evidence type="ECO:0000256" key="10">
    <source>
        <dbReference type="ARBA" id="ARBA00022840"/>
    </source>
</evidence>
<dbReference type="CDD" id="cd00060">
    <property type="entry name" value="FHA"/>
    <property type="match status" value="1"/>
</dbReference>
<dbReference type="InterPro" id="IPR000253">
    <property type="entry name" value="FHA_dom"/>
</dbReference>
<evidence type="ECO:0000256" key="14">
    <source>
        <dbReference type="ARBA" id="ARBA00049348"/>
    </source>
</evidence>
<dbReference type="CDD" id="cd18042">
    <property type="entry name" value="DEXXQc_SETX"/>
    <property type="match status" value="1"/>
</dbReference>
<feature type="compositionally biased region" description="Basic and acidic residues" evidence="15">
    <location>
        <begin position="826"/>
        <end position="877"/>
    </location>
</feature>
<dbReference type="InterPro" id="IPR041679">
    <property type="entry name" value="DNA2/NAM7-like_C"/>
</dbReference>
<dbReference type="STRING" id="520822.A0A195B8Z6"/>
<dbReference type="GO" id="GO:0016604">
    <property type="term" value="C:nuclear body"/>
    <property type="evidence" value="ECO:0007669"/>
    <property type="project" value="TreeGrafter"/>
</dbReference>
<evidence type="ECO:0000256" key="5">
    <source>
        <dbReference type="ARBA" id="ARBA00022679"/>
    </source>
</evidence>
<dbReference type="NCBIfam" id="TIGR00589">
    <property type="entry name" value="ogt"/>
    <property type="match status" value="1"/>
</dbReference>
<dbReference type="GO" id="GO:0005524">
    <property type="term" value="F:ATP binding"/>
    <property type="evidence" value="ECO:0007669"/>
    <property type="project" value="UniProtKB-KW"/>
</dbReference>
<evidence type="ECO:0000256" key="3">
    <source>
        <dbReference type="ARBA" id="ARBA00015377"/>
    </source>
</evidence>
<dbReference type="InterPro" id="IPR008984">
    <property type="entry name" value="SMAD_FHA_dom_sf"/>
</dbReference>
<keyword evidence="4" id="KW-0489">Methyltransferase</keyword>
<evidence type="ECO:0000256" key="9">
    <source>
        <dbReference type="ARBA" id="ARBA00022806"/>
    </source>
</evidence>
<dbReference type="Pfam" id="PF00498">
    <property type="entry name" value="FHA"/>
    <property type="match status" value="1"/>
</dbReference>
<feature type="region of interest" description="Disordered" evidence="15">
    <location>
        <begin position="149"/>
        <end position="196"/>
    </location>
</feature>
<dbReference type="Gene3D" id="3.40.50.300">
    <property type="entry name" value="P-loop containing nucleotide triphosphate hydrolases"/>
    <property type="match status" value="2"/>
</dbReference>
<dbReference type="GO" id="GO:0005694">
    <property type="term" value="C:chromosome"/>
    <property type="evidence" value="ECO:0007669"/>
    <property type="project" value="UniProtKB-ARBA"/>
</dbReference>
<dbReference type="InterPro" id="IPR045055">
    <property type="entry name" value="DNA2/NAM7-like"/>
</dbReference>
<dbReference type="PANTHER" id="PTHR10887:SF495">
    <property type="entry name" value="HELICASE SENATAXIN ISOFORM X1-RELATED"/>
    <property type="match status" value="1"/>
</dbReference>
<organism evidence="17 18">
    <name type="scientific">Atta colombica</name>
    <dbReference type="NCBI Taxonomy" id="520822"/>
    <lineage>
        <taxon>Eukaryota</taxon>
        <taxon>Metazoa</taxon>
        <taxon>Ecdysozoa</taxon>
        <taxon>Arthropoda</taxon>
        <taxon>Hexapoda</taxon>
        <taxon>Insecta</taxon>
        <taxon>Pterygota</taxon>
        <taxon>Neoptera</taxon>
        <taxon>Endopterygota</taxon>
        <taxon>Hymenoptera</taxon>
        <taxon>Apocrita</taxon>
        <taxon>Aculeata</taxon>
        <taxon>Formicoidea</taxon>
        <taxon>Formicidae</taxon>
        <taxon>Myrmicinae</taxon>
        <taxon>Atta</taxon>
    </lineage>
</organism>
<dbReference type="Pfam" id="PF01035">
    <property type="entry name" value="DNA_binding_1"/>
    <property type="match status" value="1"/>
</dbReference>
<dbReference type="SUPFAM" id="SSF53155">
    <property type="entry name" value="Methylated DNA-protein cysteine methyltransferase domain"/>
    <property type="match status" value="1"/>
</dbReference>
<keyword evidence="9 17" id="KW-0347">Helicase</keyword>
<evidence type="ECO:0000256" key="13">
    <source>
        <dbReference type="ARBA" id="ARBA00031621"/>
    </source>
</evidence>
<dbReference type="InterPro" id="IPR036631">
    <property type="entry name" value="MGMT_N_sf"/>
</dbReference>
<keyword evidence="7" id="KW-0227">DNA damage</keyword>
<evidence type="ECO:0000256" key="12">
    <source>
        <dbReference type="ARBA" id="ARBA00030795"/>
    </source>
</evidence>
<evidence type="ECO:0000313" key="17">
    <source>
        <dbReference type="EMBL" id="KYM81023.1"/>
    </source>
</evidence>
<dbReference type="Gene3D" id="1.10.10.10">
    <property type="entry name" value="Winged helix-like DNA-binding domain superfamily/Winged helix DNA-binding domain"/>
    <property type="match status" value="1"/>
</dbReference>
<dbReference type="SUPFAM" id="SSF46767">
    <property type="entry name" value="Methylated DNA-protein cysteine methyltransferase, C-terminal domain"/>
    <property type="match status" value="1"/>
</dbReference>
<keyword evidence="6" id="KW-0547">Nucleotide-binding</keyword>
<dbReference type="GO" id="GO:0045893">
    <property type="term" value="P:positive regulation of DNA-templated transcription"/>
    <property type="evidence" value="ECO:0007669"/>
    <property type="project" value="UniProtKB-ARBA"/>
</dbReference>
<evidence type="ECO:0000313" key="18">
    <source>
        <dbReference type="Proteomes" id="UP000078540"/>
    </source>
</evidence>
<proteinExistence type="inferred from homology"/>
<dbReference type="SUPFAM" id="SSF49879">
    <property type="entry name" value="SMAD/FHA domain"/>
    <property type="match status" value="1"/>
</dbReference>
<dbReference type="FunFam" id="3.40.50.300:FF:000326">
    <property type="entry name" value="P-loop containing nucleoside triphosphate hydrolase"/>
    <property type="match status" value="1"/>
</dbReference>
<accession>A0A195B8Z6</accession>
<dbReference type="PROSITE" id="PS00374">
    <property type="entry name" value="MGMT"/>
    <property type="match status" value="1"/>
</dbReference>
<keyword evidence="5" id="KW-0808">Transferase</keyword>
<feature type="compositionally biased region" description="Basic and acidic residues" evidence="15">
    <location>
        <begin position="987"/>
        <end position="1000"/>
    </location>
</feature>
<evidence type="ECO:0000256" key="6">
    <source>
        <dbReference type="ARBA" id="ARBA00022741"/>
    </source>
</evidence>
<dbReference type="InterPro" id="IPR041677">
    <property type="entry name" value="DNA2/NAM7_AAA_11"/>
</dbReference>
<dbReference type="GO" id="GO:0006369">
    <property type="term" value="P:termination of RNA polymerase II transcription"/>
    <property type="evidence" value="ECO:0007669"/>
    <property type="project" value="TreeGrafter"/>
</dbReference>
<dbReference type="Gene3D" id="3.30.160.70">
    <property type="entry name" value="Methylated DNA-protein cysteine methyltransferase domain"/>
    <property type="match status" value="1"/>
</dbReference>
<evidence type="ECO:0000256" key="4">
    <source>
        <dbReference type="ARBA" id="ARBA00022603"/>
    </source>
</evidence>
<dbReference type="GO" id="GO:0032259">
    <property type="term" value="P:methylation"/>
    <property type="evidence" value="ECO:0007669"/>
    <property type="project" value="UniProtKB-KW"/>
</dbReference>
<dbReference type="GO" id="GO:0004386">
    <property type="term" value="F:helicase activity"/>
    <property type="evidence" value="ECO:0007669"/>
    <property type="project" value="UniProtKB-KW"/>
</dbReference>
<comment type="similarity">
    <text evidence="2">Belongs to the MGMT family.</text>
</comment>
<feature type="compositionally biased region" description="Polar residues" evidence="15">
    <location>
        <begin position="152"/>
        <end position="170"/>
    </location>
</feature>
<dbReference type="CDD" id="cd18808">
    <property type="entry name" value="SF1_C_Upf1"/>
    <property type="match status" value="1"/>
</dbReference>
<keyword evidence="8" id="KW-0378">Hydrolase</keyword>
<dbReference type="Pfam" id="PF13087">
    <property type="entry name" value="AAA_12"/>
    <property type="match status" value="1"/>
</dbReference>
<feature type="compositionally biased region" description="Basic residues" evidence="15">
    <location>
        <begin position="928"/>
        <end position="939"/>
    </location>
</feature>
<dbReference type="EMBL" id="KQ976542">
    <property type="protein sequence ID" value="KYM81023.1"/>
    <property type="molecule type" value="Genomic_DNA"/>
</dbReference>
<dbReference type="GO" id="GO:0006357">
    <property type="term" value="P:regulation of transcription by RNA polymerase II"/>
    <property type="evidence" value="ECO:0007669"/>
    <property type="project" value="UniProtKB-ARBA"/>
</dbReference>
<comment type="catalytic activity">
    <reaction evidence="1">
        <text>a 4-O-methyl-thymidine in DNA + L-cysteinyl-[protein] = a thymidine in DNA + S-methyl-L-cysteinyl-[protein]</text>
        <dbReference type="Rhea" id="RHEA:53428"/>
        <dbReference type="Rhea" id="RHEA-COMP:10131"/>
        <dbReference type="Rhea" id="RHEA-COMP:10132"/>
        <dbReference type="Rhea" id="RHEA-COMP:13555"/>
        <dbReference type="Rhea" id="RHEA-COMP:13556"/>
        <dbReference type="ChEBI" id="CHEBI:29950"/>
        <dbReference type="ChEBI" id="CHEBI:82612"/>
        <dbReference type="ChEBI" id="CHEBI:137386"/>
        <dbReference type="ChEBI" id="CHEBI:137387"/>
        <dbReference type="EC" id="2.1.1.63"/>
    </reaction>
</comment>
<sequence length="1946" mass="223298">MDFALERLNEKHKTRIVLKERNRSYTCGRGKDNDILCLSLLVSRRHCIFFRDTESLYVTDLRSSNGIFINGDEKKCQHTVKLYENDIISIGCPDIDSSKETLYIYKVCIIKSPELDEEEEETTALSRTILNNDTSQGIISHVNRDFRKRPGSNLSDMTVPNKKPSVTYNTNKHDSSSSKEIDSNLSHSNQTLNSNTTNNLKIRHDINVEDDIEIIHALLAEDVKKKNTTTHNLTSAKCLNGNKSDFDDNLNVSSVESNNEDDVNDRENSNFVCKANQITKCESELQITDDEGANIVEHATCKSPIKLKKTKHQLKTRFSEIDVVNLSDDEEGVFPYSQLFDIKYDDNTENKREIKQECTNDDESNTEKIGLLNIDDEVIILTDSEDENNPWLERLSRSQLLNEDIKPVVCDSIIKDEIDLGIWDDEILNIEPSEIIKQSEILPCTSQVPCSKEMSCESRTNFDIGIKNKDDYSTNLSTPRVDAMDIDEANVSNHSGTRDINKNKQINDININVKKKQKIHAKQDLELDKQTIESVKQKLIASNTEVCMMDVDETGASNEHSMRNIDANKRIIDANINIKKKQKIHVKQNVELNKQTIEELNDQTIKDVKQKLIASLTEIDMMDIDETGVFNDSNTRCIDVNEEINDIKINIKKKTDAKRSVELIKQTIENVKQKLIAPTIKVNANIDKTSPSNDRNTREVNKSKHITEIDDKKKTDAKQTSTELVKQTIENVKQKFITPITKVNAMDIDEPSSSDNFDIGSIDRSKQITDINIDKNKQKTNVKQDTQLNKHTLESIKQKLIAKSSKKLIPLIEPLSLPIKRRRSDHNKDKATKVHETSQSRVTIKEKSVSKLKAKLKDNLHNKEQKENTDCKDKSKSVTDNSSSSEAKSGLSISKDEKKKIIEQRKMKLKEIATEEKKLTTESDQSTKRRNKPRAKVSFKTRGDFLITEQEPRVSKSLPNKSAELSKSSNQSKKKSRDATNVLKESTISDKKTQNYRKDAPIPTNKLKKSVTCADWRPKLEEFLLRIFMWNPVWLEEQRYLKCDPPIISENELQAMKLLYDSYEQYYEVAMPLLLLEMWCIMTKDFEMIQKNMQRTTVMCSIVENSITHTPIPSTNLFLTKLTLEVLVNKEDFNKQNHPIYGDLVYLEYVKNQHGKQIFHKIFAYVINMQQHMIIPGSTYYNSDLKNYVKDPYTIIKYSVWTRPLEHIIVNRVQRLRTVTYLRSNIRMVQALQYLPHSPLSKLIVNPKIEDYQLPPLNEHFTSSSLVTKEDLNSKQLEAVFRVTNAVIKKEAKLCFIQGPPGTGKSKVIVNLVTQILYGGCQNKKSLRILICAPSNAAIDEIVIRLLHIRSILKQKRFNMVRIGRSESMHPKTKDISVPQIAKRHLINISKEEKRYSLNRKLFETTVKYELMKSNKSIDEVNSKERARYQRMSEDIVLQGANIIACTLSSCYTNQMESLFGGHKERISVCIVDEATQSCEAETLIPLMLGVTTLVLVGDPNQLPATILSQRAKKLGLDQSVFSRIQNVFASQSNNPIIMLDMQYRMEYAISYWPNRYFYDGKLKNAADCRMKFPFHAYRVLDHNFTQNYDKFSNTTEAEFVANIIYTMLKCTKWESTSTTITLGVLTPYNNQRTLVLNKINEKISSVPDDIKKKISFEVNTVDGFQGQERDIIIMSCVRSNGIGFLSDKQRLCVALTRAKHSLILCGNFRTFMKDKMWKALLTDARNRGILCRMDTNATPSMIKKYIINNFIIMVVFRSITVDEYKSNYMTFRLLYAFHRTPIGKCLIAVTDTDESVTYLRFIDDEYDNEAAALKDLKAKWPLTQTLEDADNKTDAVIVKIFHPDYSRLDSIHVFMKGTEFQIKIWRSLTRIPGGTVTTYEEVARMVGYDSKTAIAVGNACSKNYVAYIVPCHRVVAKNTHVCGIKNAWKIERKEAILKYEKQLYA</sequence>